<dbReference type="GO" id="GO:0000155">
    <property type="term" value="F:phosphorelay sensor kinase activity"/>
    <property type="evidence" value="ECO:0007669"/>
    <property type="project" value="InterPro"/>
</dbReference>
<organism evidence="9 10">
    <name type="scientific">Rubrimonas cliftonensis</name>
    <dbReference type="NCBI Taxonomy" id="89524"/>
    <lineage>
        <taxon>Bacteria</taxon>
        <taxon>Pseudomonadati</taxon>
        <taxon>Pseudomonadota</taxon>
        <taxon>Alphaproteobacteria</taxon>
        <taxon>Rhodobacterales</taxon>
        <taxon>Paracoccaceae</taxon>
        <taxon>Rubrimonas</taxon>
    </lineage>
</organism>
<dbReference type="STRING" id="89524.SAMN05444370_103267"/>
<keyword evidence="3" id="KW-0597">Phosphoprotein</keyword>
<evidence type="ECO:0000259" key="8">
    <source>
        <dbReference type="PROSITE" id="PS50109"/>
    </source>
</evidence>
<evidence type="ECO:0000256" key="1">
    <source>
        <dbReference type="ARBA" id="ARBA00000085"/>
    </source>
</evidence>
<dbReference type="EC" id="2.7.13.3" evidence="2"/>
<dbReference type="PANTHER" id="PTHR45453">
    <property type="entry name" value="PHOSPHATE REGULON SENSOR PROTEIN PHOR"/>
    <property type="match status" value="1"/>
</dbReference>
<evidence type="ECO:0000256" key="5">
    <source>
        <dbReference type="ARBA" id="ARBA00022777"/>
    </source>
</evidence>
<dbReference type="InterPro" id="IPR004358">
    <property type="entry name" value="Sig_transdc_His_kin-like_C"/>
</dbReference>
<dbReference type="Pfam" id="PF00512">
    <property type="entry name" value="HisKA"/>
    <property type="match status" value="1"/>
</dbReference>
<dbReference type="Proteomes" id="UP000198703">
    <property type="component" value="Unassembled WGS sequence"/>
</dbReference>
<protein>
    <recommendedName>
        <fullName evidence="2">histidine kinase</fullName>
        <ecNumber evidence="2">2.7.13.3</ecNumber>
    </recommendedName>
</protein>
<reference evidence="9 10" key="1">
    <citation type="submission" date="2016-10" db="EMBL/GenBank/DDBJ databases">
        <authorList>
            <person name="de Groot N.N."/>
        </authorList>
    </citation>
    <scope>NUCLEOTIDE SEQUENCE [LARGE SCALE GENOMIC DNA]</scope>
    <source>
        <strain evidence="9 10">DSM 15345</strain>
    </source>
</reference>
<dbReference type="FunFam" id="1.10.287.130:FF:000001">
    <property type="entry name" value="Two-component sensor histidine kinase"/>
    <property type="match status" value="1"/>
</dbReference>
<dbReference type="CDD" id="cd00082">
    <property type="entry name" value="HisKA"/>
    <property type="match status" value="1"/>
</dbReference>
<feature type="domain" description="Histidine kinase" evidence="8">
    <location>
        <begin position="229"/>
        <end position="451"/>
    </location>
</feature>
<dbReference type="PRINTS" id="PR00344">
    <property type="entry name" value="BCTRLSENSOR"/>
</dbReference>
<dbReference type="InterPro" id="IPR005467">
    <property type="entry name" value="His_kinase_dom"/>
</dbReference>
<evidence type="ECO:0000313" key="9">
    <source>
        <dbReference type="EMBL" id="SEA15500.1"/>
    </source>
</evidence>
<dbReference type="GO" id="GO:0004721">
    <property type="term" value="F:phosphoprotein phosphatase activity"/>
    <property type="evidence" value="ECO:0007669"/>
    <property type="project" value="TreeGrafter"/>
</dbReference>
<dbReference type="AlphaFoldDB" id="A0A1H3YVR5"/>
<dbReference type="GO" id="GO:0016036">
    <property type="term" value="P:cellular response to phosphate starvation"/>
    <property type="evidence" value="ECO:0007669"/>
    <property type="project" value="TreeGrafter"/>
</dbReference>
<keyword evidence="6" id="KW-0902">Two-component regulatory system</keyword>
<evidence type="ECO:0000256" key="6">
    <source>
        <dbReference type="ARBA" id="ARBA00023012"/>
    </source>
</evidence>
<dbReference type="InterPro" id="IPR003594">
    <property type="entry name" value="HATPase_dom"/>
</dbReference>
<dbReference type="Gene3D" id="1.10.287.130">
    <property type="match status" value="1"/>
</dbReference>
<proteinExistence type="predicted"/>
<gene>
    <name evidence="9" type="ORF">SAMN05444370_103267</name>
</gene>
<comment type="catalytic activity">
    <reaction evidence="1">
        <text>ATP + protein L-histidine = ADP + protein N-phospho-L-histidine.</text>
        <dbReference type="EC" id="2.7.13.3"/>
    </reaction>
</comment>
<dbReference type="Gene3D" id="3.30.565.10">
    <property type="entry name" value="Histidine kinase-like ATPase, C-terminal domain"/>
    <property type="match status" value="1"/>
</dbReference>
<dbReference type="SMART" id="SM00388">
    <property type="entry name" value="HisKA"/>
    <property type="match status" value="1"/>
</dbReference>
<evidence type="ECO:0000256" key="4">
    <source>
        <dbReference type="ARBA" id="ARBA00022679"/>
    </source>
</evidence>
<dbReference type="InterPro" id="IPR036097">
    <property type="entry name" value="HisK_dim/P_sf"/>
</dbReference>
<dbReference type="SUPFAM" id="SSF55874">
    <property type="entry name" value="ATPase domain of HSP90 chaperone/DNA topoisomerase II/histidine kinase"/>
    <property type="match status" value="1"/>
</dbReference>
<dbReference type="PANTHER" id="PTHR45453:SF1">
    <property type="entry name" value="PHOSPHATE REGULON SENSOR PROTEIN PHOR"/>
    <property type="match status" value="1"/>
</dbReference>
<dbReference type="GO" id="GO:0005886">
    <property type="term" value="C:plasma membrane"/>
    <property type="evidence" value="ECO:0007669"/>
    <property type="project" value="TreeGrafter"/>
</dbReference>
<evidence type="ECO:0000313" key="10">
    <source>
        <dbReference type="Proteomes" id="UP000198703"/>
    </source>
</evidence>
<evidence type="ECO:0000256" key="3">
    <source>
        <dbReference type="ARBA" id="ARBA00022553"/>
    </source>
</evidence>
<dbReference type="Pfam" id="PF02518">
    <property type="entry name" value="HATPase_c"/>
    <property type="match status" value="1"/>
</dbReference>
<dbReference type="SUPFAM" id="SSF55785">
    <property type="entry name" value="PYP-like sensor domain (PAS domain)"/>
    <property type="match status" value="1"/>
</dbReference>
<dbReference type="PROSITE" id="PS50109">
    <property type="entry name" value="HIS_KIN"/>
    <property type="match status" value="1"/>
</dbReference>
<dbReference type="InterPro" id="IPR050351">
    <property type="entry name" value="BphY/WalK/GraS-like"/>
</dbReference>
<evidence type="ECO:0000256" key="2">
    <source>
        <dbReference type="ARBA" id="ARBA00012438"/>
    </source>
</evidence>
<dbReference type="FunFam" id="3.30.565.10:FF:000006">
    <property type="entry name" value="Sensor histidine kinase WalK"/>
    <property type="match status" value="1"/>
</dbReference>
<sequence>MDESGREAGMAARAAEEAPAILAAAGVAAAAGLALGAAGAPAALAAAFGAALGAAFRASLGVAAGCAVARLGGFGAATPAPPSPAAVDQAPPPTLDALAPGLGRALLEQLPAGVLLIDEFGRVIFQNAAATDVVERSVAGLPYAAALRAPAMTEAVAAALADQRPADIDVTLQRAKERVIHAAIRPLPRAELSAPGADGEPPRPAVLIMLEDRTRAAKAEALRRDFVAYASHELKTPLASISGFIETLQGHAKSDPAATERFLRIMAQQTERMKRLVEDLLSLNRIEINEHVRPRDPVDLATVAWEVASALSPLAQAQGTRIEVSLPREGMMTRGSHDEVAQVFVNLMDNAVKYAGHGGPVRVTRAQPTPGRAGMIGVTVADSGPGIAREHLPRLTERFYRVDAARSRERGGTGLGLAIAKHILNRHRADLSVTSKLGEGSRFTVWFPATPDEAAAPEPPVGAAQ</sequence>
<dbReference type="InterPro" id="IPR035965">
    <property type="entry name" value="PAS-like_dom_sf"/>
</dbReference>
<accession>A0A1H3YVR5</accession>
<name>A0A1H3YVR5_9RHOB</name>
<keyword evidence="7" id="KW-0472">Membrane</keyword>
<keyword evidence="4" id="KW-0808">Transferase</keyword>
<dbReference type="InterPro" id="IPR036890">
    <property type="entry name" value="HATPase_C_sf"/>
</dbReference>
<evidence type="ECO:0000256" key="7">
    <source>
        <dbReference type="ARBA" id="ARBA00023136"/>
    </source>
</evidence>
<keyword evidence="5 9" id="KW-0418">Kinase</keyword>
<dbReference type="EMBL" id="FNQM01000003">
    <property type="protein sequence ID" value="SEA15500.1"/>
    <property type="molecule type" value="Genomic_DNA"/>
</dbReference>
<dbReference type="InterPro" id="IPR003661">
    <property type="entry name" value="HisK_dim/P_dom"/>
</dbReference>
<dbReference type="SMART" id="SM00387">
    <property type="entry name" value="HATPase_c"/>
    <property type="match status" value="1"/>
</dbReference>
<keyword evidence="10" id="KW-1185">Reference proteome</keyword>
<dbReference type="SUPFAM" id="SSF47384">
    <property type="entry name" value="Homodimeric domain of signal transducing histidine kinase"/>
    <property type="match status" value="1"/>
</dbReference>